<comment type="caution">
    <text evidence="3">The sequence shown here is derived from an EMBL/GenBank/DDBJ whole genome shotgun (WGS) entry which is preliminary data.</text>
</comment>
<dbReference type="SMART" id="SM00278">
    <property type="entry name" value="HhH1"/>
    <property type="match status" value="2"/>
</dbReference>
<dbReference type="GO" id="GO:0003677">
    <property type="term" value="F:DNA binding"/>
    <property type="evidence" value="ECO:0007669"/>
    <property type="project" value="InterPro"/>
</dbReference>
<dbReference type="GO" id="GO:0015627">
    <property type="term" value="C:type II protein secretion system complex"/>
    <property type="evidence" value="ECO:0007669"/>
    <property type="project" value="TreeGrafter"/>
</dbReference>
<accession>A0A4Z0WIQ3</accession>
<evidence type="ECO:0000313" key="4">
    <source>
        <dbReference type="Proteomes" id="UP000297475"/>
    </source>
</evidence>
<dbReference type="AlphaFoldDB" id="A0A4Z0WIQ3"/>
<dbReference type="RefSeq" id="WP_135481253.1">
    <property type="nucleotide sequence ID" value="NZ_SRMF01000001.1"/>
</dbReference>
<name>A0A4Z0WIQ3_9GAMM</name>
<dbReference type="InterPro" id="IPR051675">
    <property type="entry name" value="Endo/Exo/Phosphatase_dom_1"/>
</dbReference>
<dbReference type="GO" id="GO:0006281">
    <property type="term" value="P:DNA repair"/>
    <property type="evidence" value="ECO:0007669"/>
    <property type="project" value="InterPro"/>
</dbReference>
<proteinExistence type="predicted"/>
<sequence length="126" mass="13326">MKPIVQHLICNNPLYLPAQRWGSLAVCLLLAVGLTTVPALADDYPEPGTNADLVLEVDINSADADTLAERLDGVGPNRAAAIVDWRQTHGPFESPDDLLSVSGIGPATLDTIRDQIVIDSADVAAE</sequence>
<keyword evidence="4" id="KW-1185">Reference proteome</keyword>
<dbReference type="Gene3D" id="1.10.150.280">
    <property type="entry name" value="AF1531-like domain"/>
    <property type="match status" value="1"/>
</dbReference>
<feature type="domain" description="Helix-hairpin-helix DNA-binding motif class 1" evidence="2">
    <location>
        <begin position="66"/>
        <end position="85"/>
    </location>
</feature>
<dbReference type="OrthoDB" id="9790239at2"/>
<keyword evidence="1" id="KW-0732">Signal</keyword>
<feature type="chain" id="PRO_5021373439" evidence="1">
    <location>
        <begin position="42"/>
        <end position="126"/>
    </location>
</feature>
<reference evidence="3 4" key="1">
    <citation type="submission" date="2019-04" db="EMBL/GenBank/DDBJ databases">
        <title>Natronospirillum operosus gen. nov., sp. nov., a haloalkaliphilic satellite isolated from decaying biomass of laboratory culture of cyanobacterium Geitlerinema sp. and proposal of Natronospirillaceae fam. nov. and Saccharospirillaceae fam. nov.</title>
        <authorList>
            <person name="Kevbrin V."/>
            <person name="Boltyanskaya Y."/>
            <person name="Koziaeva V."/>
            <person name="Grouzdev D.S."/>
            <person name="Park M."/>
            <person name="Cho J."/>
        </authorList>
    </citation>
    <scope>NUCLEOTIDE SEQUENCE [LARGE SCALE GENOMIC DNA]</scope>
    <source>
        <strain evidence="3 4">G-116</strain>
    </source>
</reference>
<feature type="domain" description="Helix-hairpin-helix DNA-binding motif class 1" evidence="2">
    <location>
        <begin position="96"/>
        <end position="115"/>
    </location>
</feature>
<dbReference type="InterPro" id="IPR004509">
    <property type="entry name" value="Competence_ComEA_HhH"/>
</dbReference>
<feature type="signal peptide" evidence="1">
    <location>
        <begin position="1"/>
        <end position="41"/>
    </location>
</feature>
<evidence type="ECO:0000256" key="1">
    <source>
        <dbReference type="SAM" id="SignalP"/>
    </source>
</evidence>
<gene>
    <name evidence="3" type="ORF">E4656_03635</name>
</gene>
<dbReference type="PANTHER" id="PTHR21180">
    <property type="entry name" value="ENDONUCLEASE/EXONUCLEASE/PHOSPHATASE FAMILY DOMAIN-CONTAINING PROTEIN 1"/>
    <property type="match status" value="1"/>
</dbReference>
<dbReference type="GO" id="GO:0015628">
    <property type="term" value="P:protein secretion by the type II secretion system"/>
    <property type="evidence" value="ECO:0007669"/>
    <property type="project" value="TreeGrafter"/>
</dbReference>
<dbReference type="InterPro" id="IPR010994">
    <property type="entry name" value="RuvA_2-like"/>
</dbReference>
<evidence type="ECO:0000259" key="2">
    <source>
        <dbReference type="SMART" id="SM00278"/>
    </source>
</evidence>
<dbReference type="NCBIfam" id="TIGR00426">
    <property type="entry name" value="competence protein ComEA helix-hairpin-helix repeat region"/>
    <property type="match status" value="1"/>
</dbReference>
<protein>
    <submittedName>
        <fullName evidence="3">Helix-hairpin-helix domain-containing protein</fullName>
    </submittedName>
</protein>
<dbReference type="SUPFAM" id="SSF47781">
    <property type="entry name" value="RuvA domain 2-like"/>
    <property type="match status" value="1"/>
</dbReference>
<dbReference type="PANTHER" id="PTHR21180:SF32">
    <property type="entry name" value="ENDONUCLEASE_EXONUCLEASE_PHOSPHATASE FAMILY DOMAIN-CONTAINING PROTEIN 1"/>
    <property type="match status" value="1"/>
</dbReference>
<dbReference type="EMBL" id="SRMF01000001">
    <property type="protein sequence ID" value="TGG95521.1"/>
    <property type="molecule type" value="Genomic_DNA"/>
</dbReference>
<dbReference type="InterPro" id="IPR003583">
    <property type="entry name" value="Hlx-hairpin-Hlx_DNA-bd_motif"/>
</dbReference>
<dbReference type="Proteomes" id="UP000297475">
    <property type="component" value="Unassembled WGS sequence"/>
</dbReference>
<organism evidence="3 4">
    <name type="scientific">Natronospirillum operosum</name>
    <dbReference type="NCBI Taxonomy" id="2759953"/>
    <lineage>
        <taxon>Bacteria</taxon>
        <taxon>Pseudomonadati</taxon>
        <taxon>Pseudomonadota</taxon>
        <taxon>Gammaproteobacteria</taxon>
        <taxon>Oceanospirillales</taxon>
        <taxon>Natronospirillaceae</taxon>
        <taxon>Natronospirillum</taxon>
    </lineage>
</organism>
<evidence type="ECO:0000313" key="3">
    <source>
        <dbReference type="EMBL" id="TGG95521.1"/>
    </source>
</evidence>
<dbReference type="Pfam" id="PF12836">
    <property type="entry name" value="HHH_3"/>
    <property type="match status" value="1"/>
</dbReference>